<dbReference type="Proteomes" id="UP001229421">
    <property type="component" value="Unassembled WGS sequence"/>
</dbReference>
<feature type="coiled-coil region" evidence="1">
    <location>
        <begin position="74"/>
        <end position="129"/>
    </location>
</feature>
<accession>A0AAD8NGY4</accession>
<keyword evidence="4" id="KW-1185">Reference proteome</keyword>
<protein>
    <submittedName>
        <fullName evidence="3">Uncharacterized protein</fullName>
    </submittedName>
</protein>
<organism evidence="3 4">
    <name type="scientific">Tagetes erecta</name>
    <name type="common">African marigold</name>
    <dbReference type="NCBI Taxonomy" id="13708"/>
    <lineage>
        <taxon>Eukaryota</taxon>
        <taxon>Viridiplantae</taxon>
        <taxon>Streptophyta</taxon>
        <taxon>Embryophyta</taxon>
        <taxon>Tracheophyta</taxon>
        <taxon>Spermatophyta</taxon>
        <taxon>Magnoliopsida</taxon>
        <taxon>eudicotyledons</taxon>
        <taxon>Gunneridae</taxon>
        <taxon>Pentapetalae</taxon>
        <taxon>asterids</taxon>
        <taxon>campanulids</taxon>
        <taxon>Asterales</taxon>
        <taxon>Asteraceae</taxon>
        <taxon>Asteroideae</taxon>
        <taxon>Heliantheae alliance</taxon>
        <taxon>Tageteae</taxon>
        <taxon>Tagetes</taxon>
    </lineage>
</organism>
<name>A0AAD8NGY4_TARER</name>
<reference evidence="3" key="1">
    <citation type="journal article" date="2023" name="bioRxiv">
        <title>Improved chromosome-level genome assembly for marigold (Tagetes erecta).</title>
        <authorList>
            <person name="Jiang F."/>
            <person name="Yuan L."/>
            <person name="Wang S."/>
            <person name="Wang H."/>
            <person name="Xu D."/>
            <person name="Wang A."/>
            <person name="Fan W."/>
        </authorList>
    </citation>
    <scope>NUCLEOTIDE SEQUENCE</scope>
    <source>
        <strain evidence="3">WSJ</strain>
        <tissue evidence="3">Leaf</tissue>
    </source>
</reference>
<dbReference type="AlphaFoldDB" id="A0AAD8NGY4"/>
<sequence>MKLKDRLWVLKQKQPQIVRGPSCGGNSHGHSSINESKSSHRLSSEEEEFQNLTEVGKMMGYKLGENDGNIILAEEEELCKIKDLKDKIESLDRLAESRQLLPNEARDRSRMLKEVMELEEAKLRDLKQKARVKWLREGDENSNFFHGSINSNMCRTRVNGILKNGVWIEEPDMVKKEFFEHFKDRFSDSSNGRIAFVNNGFRRISEQSADNLIVEFSISEIKSAVWSCGGIIMPVERLA</sequence>
<keyword evidence="1" id="KW-0175">Coiled coil</keyword>
<evidence type="ECO:0000256" key="1">
    <source>
        <dbReference type="SAM" id="Coils"/>
    </source>
</evidence>
<feature type="region of interest" description="Disordered" evidence="2">
    <location>
        <begin position="18"/>
        <end position="45"/>
    </location>
</feature>
<proteinExistence type="predicted"/>
<gene>
    <name evidence="3" type="ORF">QVD17_35955</name>
</gene>
<evidence type="ECO:0000313" key="3">
    <source>
        <dbReference type="EMBL" id="KAK1409429.1"/>
    </source>
</evidence>
<dbReference type="EMBL" id="JAUHHV010000010">
    <property type="protein sequence ID" value="KAK1409429.1"/>
    <property type="molecule type" value="Genomic_DNA"/>
</dbReference>
<evidence type="ECO:0000256" key="2">
    <source>
        <dbReference type="SAM" id="MobiDB-lite"/>
    </source>
</evidence>
<comment type="caution">
    <text evidence="3">The sequence shown here is derived from an EMBL/GenBank/DDBJ whole genome shotgun (WGS) entry which is preliminary data.</text>
</comment>
<evidence type="ECO:0000313" key="4">
    <source>
        <dbReference type="Proteomes" id="UP001229421"/>
    </source>
</evidence>